<feature type="compositionally biased region" description="Polar residues" evidence="9">
    <location>
        <begin position="673"/>
        <end position="685"/>
    </location>
</feature>
<evidence type="ECO:0000256" key="6">
    <source>
        <dbReference type="ARBA" id="ARBA00023136"/>
    </source>
</evidence>
<dbReference type="PANTHER" id="PTHR32089:SF114">
    <property type="entry name" value="METHYL-ACCEPTING CHEMOTAXIS PROTEIN MCPB"/>
    <property type="match status" value="1"/>
</dbReference>
<dbReference type="Pfam" id="PF00015">
    <property type="entry name" value="MCPsignal"/>
    <property type="match status" value="1"/>
</dbReference>
<evidence type="ECO:0000259" key="11">
    <source>
        <dbReference type="PROSITE" id="PS50111"/>
    </source>
</evidence>
<dbReference type="InterPro" id="IPR033479">
    <property type="entry name" value="dCache_1"/>
</dbReference>
<sequence length="703" mass="77648">MKSIKSKMLLFILTPVLIIFSIVILFQSLTTKNMARSNAEQYLLSQGKENSSLIKSDLEVALDSARTVSNIFSNMDNIKPEDRRNIANIAMKNILEDNHNFLGIWTVWEPNTFDGLDSQYSNKNGYDSTGRFNVYWTNYNNKISVQLATEPNEYNVAWYTVPKEKKSEVITDPESYNVQGTQVSMLSLCVPIIKSEKVLGVIGIDVSIDYMNKLVSKIKLYNSGSAVIISNSDKIVAINEKNYIGKSISELITNSKEEVKKSINEGKDFIHSEYSNSLKKDVIRVYAPIKVGNTTTPWSLMVYAPIDEIMANSNKVITKSLFLSIAGLVIIGFLIILLASYITKPINKVTDLIQKTAELDLVTNMNDDMDGILKSKDETKKMAEAVLFLRKELKETMESILENSKNIDKESENLSATAEEMAASSQNVSLAVSEISKGTSSQAEDLVSITYVINNFSQSLNNIVTTINNVTNSSKEISNLADKSNTNMQDLILSVNKISNSFKDFEVKIRDLNSSIKQINEITSLINNITDQTNLLALNAAIEAARAGESGKGFAVVADEIRKLAEQSKDSLSAISDLVKGITINTKNIVETTGTMDGELKVQVSTINTTIDSFKNIINEMEDVIPKIEEANISLININEEKNDIISKIESASSVAEEVSASSEEISASSEEMNMSSADVASSAQSLNEMTQDMVNKISKFKL</sequence>
<dbReference type="SMART" id="SM00283">
    <property type="entry name" value="MA"/>
    <property type="match status" value="1"/>
</dbReference>
<reference evidence="12 13" key="1">
    <citation type="submission" date="2020-04" db="EMBL/GenBank/DDBJ databases">
        <title>Genomic insights into acetone-butanol-ethanol (ABE) fermentation by sequencing solventogenic clostridia strains.</title>
        <authorList>
            <person name="Brown S."/>
        </authorList>
    </citation>
    <scope>NUCLEOTIDE SEQUENCE [LARGE SCALE GENOMIC DNA]</scope>
    <source>
        <strain evidence="12 13">DJ011</strain>
    </source>
</reference>
<dbReference type="Gene3D" id="3.30.450.20">
    <property type="entry name" value="PAS domain"/>
    <property type="match status" value="2"/>
</dbReference>
<keyword evidence="3" id="KW-0145">Chemotaxis</keyword>
<feature type="compositionally biased region" description="Low complexity" evidence="9">
    <location>
        <begin position="660"/>
        <end position="672"/>
    </location>
</feature>
<dbReference type="GO" id="GO:0005886">
    <property type="term" value="C:plasma membrane"/>
    <property type="evidence" value="ECO:0007669"/>
    <property type="project" value="UniProtKB-SubCell"/>
</dbReference>
<evidence type="ECO:0000256" key="10">
    <source>
        <dbReference type="SAM" id="Phobius"/>
    </source>
</evidence>
<evidence type="ECO:0000256" key="1">
    <source>
        <dbReference type="ARBA" id="ARBA00004651"/>
    </source>
</evidence>
<gene>
    <name evidence="12" type="ORF">HGG79_07570</name>
</gene>
<feature type="domain" description="Methyl-accepting transducer" evidence="11">
    <location>
        <begin position="417"/>
        <end position="667"/>
    </location>
</feature>
<dbReference type="EMBL" id="JAAZWO010000007">
    <property type="protein sequence ID" value="MBC2397634.1"/>
    <property type="molecule type" value="Genomic_DNA"/>
</dbReference>
<dbReference type="GO" id="GO:0006935">
    <property type="term" value="P:chemotaxis"/>
    <property type="evidence" value="ECO:0007669"/>
    <property type="project" value="UniProtKB-KW"/>
</dbReference>
<dbReference type="AlphaFoldDB" id="A0A923EAY4"/>
<keyword evidence="2" id="KW-1003">Cell membrane</keyword>
<dbReference type="Proteomes" id="UP000563151">
    <property type="component" value="Unassembled WGS sequence"/>
</dbReference>
<evidence type="ECO:0000256" key="4">
    <source>
        <dbReference type="ARBA" id="ARBA00022692"/>
    </source>
</evidence>
<dbReference type="InterPro" id="IPR004089">
    <property type="entry name" value="MCPsignal_dom"/>
</dbReference>
<evidence type="ECO:0000256" key="3">
    <source>
        <dbReference type="ARBA" id="ARBA00022500"/>
    </source>
</evidence>
<dbReference type="Pfam" id="PF02743">
    <property type="entry name" value="dCache_1"/>
    <property type="match status" value="1"/>
</dbReference>
<evidence type="ECO:0000256" key="5">
    <source>
        <dbReference type="ARBA" id="ARBA00022989"/>
    </source>
</evidence>
<keyword evidence="7 8" id="KW-0807">Transducer</keyword>
<keyword evidence="13" id="KW-1185">Reference proteome</keyword>
<dbReference type="GO" id="GO:0007165">
    <property type="term" value="P:signal transduction"/>
    <property type="evidence" value="ECO:0007669"/>
    <property type="project" value="UniProtKB-KW"/>
</dbReference>
<dbReference type="PANTHER" id="PTHR32089">
    <property type="entry name" value="METHYL-ACCEPTING CHEMOTAXIS PROTEIN MCPB"/>
    <property type="match status" value="1"/>
</dbReference>
<protein>
    <submittedName>
        <fullName evidence="12">Methyl-accepting chemotaxis protein</fullName>
    </submittedName>
</protein>
<dbReference type="Gene3D" id="6.10.340.10">
    <property type="match status" value="1"/>
</dbReference>
<organism evidence="12 13">
    <name type="scientific">Clostridium tetanomorphum</name>
    <dbReference type="NCBI Taxonomy" id="1553"/>
    <lineage>
        <taxon>Bacteria</taxon>
        <taxon>Bacillati</taxon>
        <taxon>Bacillota</taxon>
        <taxon>Clostridia</taxon>
        <taxon>Eubacteriales</taxon>
        <taxon>Clostridiaceae</taxon>
        <taxon>Clostridium</taxon>
    </lineage>
</organism>
<dbReference type="Gene3D" id="1.10.287.950">
    <property type="entry name" value="Methyl-accepting chemotaxis protein"/>
    <property type="match status" value="1"/>
</dbReference>
<evidence type="ECO:0000313" key="12">
    <source>
        <dbReference type="EMBL" id="MBC2397634.1"/>
    </source>
</evidence>
<evidence type="ECO:0000256" key="7">
    <source>
        <dbReference type="ARBA" id="ARBA00023224"/>
    </source>
</evidence>
<evidence type="ECO:0000313" key="13">
    <source>
        <dbReference type="Proteomes" id="UP000563151"/>
    </source>
</evidence>
<accession>A0A923EAY4</accession>
<dbReference type="SUPFAM" id="SSF58104">
    <property type="entry name" value="Methyl-accepting chemotaxis protein (MCP) signaling domain"/>
    <property type="match status" value="1"/>
</dbReference>
<evidence type="ECO:0000256" key="8">
    <source>
        <dbReference type="PROSITE-ProRule" id="PRU00284"/>
    </source>
</evidence>
<keyword evidence="4 10" id="KW-0812">Transmembrane</keyword>
<evidence type="ECO:0000256" key="9">
    <source>
        <dbReference type="SAM" id="MobiDB-lite"/>
    </source>
</evidence>
<feature type="transmembrane region" description="Helical" evidence="10">
    <location>
        <begin position="321"/>
        <end position="342"/>
    </location>
</feature>
<comment type="caution">
    <text evidence="12">The sequence shown here is derived from an EMBL/GenBank/DDBJ whole genome shotgun (WGS) entry which is preliminary data.</text>
</comment>
<keyword evidence="5 10" id="KW-1133">Transmembrane helix</keyword>
<keyword evidence="6 10" id="KW-0472">Membrane</keyword>
<dbReference type="PROSITE" id="PS50111">
    <property type="entry name" value="CHEMOTAXIS_TRANSDUC_2"/>
    <property type="match status" value="1"/>
</dbReference>
<dbReference type="RefSeq" id="WP_051593275.1">
    <property type="nucleotide sequence ID" value="NZ_JAAZWO010000007.1"/>
</dbReference>
<dbReference type="CDD" id="cd12913">
    <property type="entry name" value="PDC1_MCP_like"/>
    <property type="match status" value="1"/>
</dbReference>
<feature type="region of interest" description="Disordered" evidence="9">
    <location>
        <begin position="660"/>
        <end position="685"/>
    </location>
</feature>
<comment type="subcellular location">
    <subcellularLocation>
        <location evidence="1">Cell membrane</location>
        <topology evidence="1">Multi-pass membrane protein</topology>
    </subcellularLocation>
</comment>
<name>A0A923EAY4_CLOTT</name>
<evidence type="ECO:0000256" key="2">
    <source>
        <dbReference type="ARBA" id="ARBA00022475"/>
    </source>
</evidence>
<dbReference type="CDD" id="cd12912">
    <property type="entry name" value="PDC2_MCP_like"/>
    <property type="match status" value="1"/>
</dbReference>
<proteinExistence type="predicted"/>